<name>A0A1Q3E7Z7_LENED</name>
<gene>
    <name evidence="2" type="ORF">LENED_005099</name>
</gene>
<proteinExistence type="predicted"/>
<dbReference type="AlphaFoldDB" id="A0A1Q3E7Z7"/>
<sequence>MLAQCTQCNTYPYRGPPLTFPDLLATQSPSPAIICSDVAHVLNTARTLAKLLYKGFPPAAQCLHTRRCRLKFETQQKHLCSSTPISLSFTFHPVLLDLDVLSFLHDIMLFLRSRIEVYTVLVFGLFYAAFSCAAMPLSQSELSTRADNAELQEVSFSIEFPEPEANERHLYDVQNKDLTVKQIQTYMDRVAIGFGFRPMVHIDDATGTPYRQDRDHAVLFSFRLQTPQSVSEKIRRKWASSNDVYIQVSHPFVPRSLMILNSQNQQIFRMRDTDLRTRSKRYTLPPAEVVHLSTE</sequence>
<keyword evidence="1" id="KW-0812">Transmembrane</keyword>
<evidence type="ECO:0000256" key="1">
    <source>
        <dbReference type="SAM" id="Phobius"/>
    </source>
</evidence>
<dbReference type="Proteomes" id="UP000188533">
    <property type="component" value="Unassembled WGS sequence"/>
</dbReference>
<reference evidence="2 3" key="2">
    <citation type="submission" date="2017-02" db="EMBL/GenBank/DDBJ databases">
        <title>A genome survey and senescence transcriptome analysis in Lentinula edodes.</title>
        <authorList>
            <person name="Sakamoto Y."/>
            <person name="Nakade K."/>
            <person name="Sato S."/>
            <person name="Yoshida Y."/>
            <person name="Miyazaki K."/>
            <person name="Natsume S."/>
            <person name="Konno N."/>
        </authorList>
    </citation>
    <scope>NUCLEOTIDE SEQUENCE [LARGE SCALE GENOMIC DNA]</scope>
    <source>
        <strain evidence="2 3">NBRC 111202</strain>
    </source>
</reference>
<organism evidence="2 3">
    <name type="scientific">Lentinula edodes</name>
    <name type="common">Shiitake mushroom</name>
    <name type="synonym">Lentinus edodes</name>
    <dbReference type="NCBI Taxonomy" id="5353"/>
    <lineage>
        <taxon>Eukaryota</taxon>
        <taxon>Fungi</taxon>
        <taxon>Dikarya</taxon>
        <taxon>Basidiomycota</taxon>
        <taxon>Agaricomycotina</taxon>
        <taxon>Agaricomycetes</taxon>
        <taxon>Agaricomycetidae</taxon>
        <taxon>Agaricales</taxon>
        <taxon>Marasmiineae</taxon>
        <taxon>Omphalotaceae</taxon>
        <taxon>Lentinula</taxon>
    </lineage>
</organism>
<protein>
    <submittedName>
        <fullName evidence="2">Uncharacterized protein</fullName>
    </submittedName>
</protein>
<reference evidence="2 3" key="1">
    <citation type="submission" date="2016-08" db="EMBL/GenBank/DDBJ databases">
        <authorList>
            <consortium name="Lentinula edodes genome sequencing consortium"/>
            <person name="Sakamoto Y."/>
            <person name="Nakade K."/>
            <person name="Sato S."/>
            <person name="Yoshida Y."/>
            <person name="Miyazaki K."/>
            <person name="Natsume S."/>
            <person name="Konno N."/>
        </authorList>
    </citation>
    <scope>NUCLEOTIDE SEQUENCE [LARGE SCALE GENOMIC DNA]</scope>
    <source>
        <strain evidence="2 3">NBRC 111202</strain>
    </source>
</reference>
<evidence type="ECO:0000313" key="3">
    <source>
        <dbReference type="Proteomes" id="UP000188533"/>
    </source>
</evidence>
<comment type="caution">
    <text evidence="2">The sequence shown here is derived from an EMBL/GenBank/DDBJ whole genome shotgun (WGS) entry which is preliminary data.</text>
</comment>
<keyword evidence="1" id="KW-1133">Transmembrane helix</keyword>
<dbReference type="EMBL" id="BDGU01000146">
    <property type="protein sequence ID" value="GAW03375.1"/>
    <property type="molecule type" value="Genomic_DNA"/>
</dbReference>
<evidence type="ECO:0000313" key="2">
    <source>
        <dbReference type="EMBL" id="GAW03375.1"/>
    </source>
</evidence>
<keyword evidence="3" id="KW-1185">Reference proteome</keyword>
<accession>A0A1Q3E7Z7</accession>
<feature type="transmembrane region" description="Helical" evidence="1">
    <location>
        <begin position="117"/>
        <end position="137"/>
    </location>
</feature>
<keyword evidence="1" id="KW-0472">Membrane</keyword>